<comment type="caution">
    <text evidence="1">The sequence shown here is derived from an EMBL/GenBank/DDBJ whole genome shotgun (WGS) entry which is preliminary data.</text>
</comment>
<evidence type="ECO:0000313" key="1">
    <source>
        <dbReference type="EMBL" id="MBI5250234.1"/>
    </source>
</evidence>
<proteinExistence type="predicted"/>
<accession>A0A9D6V2D4</accession>
<dbReference type="EMBL" id="JACRDE010000321">
    <property type="protein sequence ID" value="MBI5250234.1"/>
    <property type="molecule type" value="Genomic_DNA"/>
</dbReference>
<organism evidence="1 2">
    <name type="scientific">Desulfomonile tiedjei</name>
    <dbReference type="NCBI Taxonomy" id="2358"/>
    <lineage>
        <taxon>Bacteria</taxon>
        <taxon>Pseudomonadati</taxon>
        <taxon>Thermodesulfobacteriota</taxon>
        <taxon>Desulfomonilia</taxon>
        <taxon>Desulfomonilales</taxon>
        <taxon>Desulfomonilaceae</taxon>
        <taxon>Desulfomonile</taxon>
    </lineage>
</organism>
<dbReference type="AlphaFoldDB" id="A0A9D6V2D4"/>
<reference evidence="1" key="1">
    <citation type="submission" date="2020-07" db="EMBL/GenBank/DDBJ databases">
        <title>Huge and variable diversity of episymbiotic CPR bacteria and DPANN archaea in groundwater ecosystems.</title>
        <authorList>
            <person name="He C.Y."/>
            <person name="Keren R."/>
            <person name="Whittaker M."/>
            <person name="Farag I.F."/>
            <person name="Doudna J."/>
            <person name="Cate J.H.D."/>
            <person name="Banfield J.F."/>
        </authorList>
    </citation>
    <scope>NUCLEOTIDE SEQUENCE</scope>
    <source>
        <strain evidence="1">NC_groundwater_1664_Pr3_B-0.1um_52_9</strain>
    </source>
</reference>
<evidence type="ECO:0008006" key="3">
    <source>
        <dbReference type="Google" id="ProtNLM"/>
    </source>
</evidence>
<sequence length="245" mass="28335">MVNRFFVYDEEIVFSLVEEPDFFRMKIERPNIEEEHVEEFMDKTVEWLSTNPEKGILIDFEGVRSVCSEFTVYLSRYYQDIKARGLNVRFVNVPPGIEPFIDVSNITIVMSIPEKPVVSAKQLLLDLRNNLTDKQLMRKHGLSKKGLASLYRKLLHKKLITRRDLAKRMGIETCEITVALEGLGTSKLTIEASEVLKDLSEDMADGELMRKYKLSQKGLQSLMRKLYLKGLITKEDLLNRKNLST</sequence>
<dbReference type="Gene3D" id="3.30.750.24">
    <property type="entry name" value="STAS domain"/>
    <property type="match status" value="1"/>
</dbReference>
<name>A0A9D6V2D4_9BACT</name>
<protein>
    <recommendedName>
        <fullName evidence="3">STAS domain-containing protein</fullName>
    </recommendedName>
</protein>
<evidence type="ECO:0000313" key="2">
    <source>
        <dbReference type="Proteomes" id="UP000807825"/>
    </source>
</evidence>
<gene>
    <name evidence="1" type="ORF">HY912_12130</name>
</gene>
<dbReference type="SUPFAM" id="SSF52091">
    <property type="entry name" value="SpoIIaa-like"/>
    <property type="match status" value="1"/>
</dbReference>
<dbReference type="InterPro" id="IPR036513">
    <property type="entry name" value="STAS_dom_sf"/>
</dbReference>
<dbReference type="Proteomes" id="UP000807825">
    <property type="component" value="Unassembled WGS sequence"/>
</dbReference>